<reference evidence="1" key="2">
    <citation type="journal article" date="2024" name="Plant">
        <title>Genomic evolution and insights into agronomic trait innovations of Sesamum species.</title>
        <authorList>
            <person name="Miao H."/>
            <person name="Wang L."/>
            <person name="Qu L."/>
            <person name="Liu H."/>
            <person name="Sun Y."/>
            <person name="Le M."/>
            <person name="Wang Q."/>
            <person name="Wei S."/>
            <person name="Zheng Y."/>
            <person name="Lin W."/>
            <person name="Duan Y."/>
            <person name="Cao H."/>
            <person name="Xiong S."/>
            <person name="Wang X."/>
            <person name="Wei L."/>
            <person name="Li C."/>
            <person name="Ma Q."/>
            <person name="Ju M."/>
            <person name="Zhao R."/>
            <person name="Li G."/>
            <person name="Mu C."/>
            <person name="Tian Q."/>
            <person name="Mei H."/>
            <person name="Zhang T."/>
            <person name="Gao T."/>
            <person name="Zhang H."/>
        </authorList>
    </citation>
    <scope>NUCLEOTIDE SEQUENCE</scope>
    <source>
        <strain evidence="1">G02</strain>
    </source>
</reference>
<dbReference type="AlphaFoldDB" id="A0AAW2TXW8"/>
<accession>A0AAW2TXW8</accession>
<reference evidence="1" key="1">
    <citation type="submission" date="2020-06" db="EMBL/GenBank/DDBJ databases">
        <authorList>
            <person name="Li T."/>
            <person name="Hu X."/>
            <person name="Zhang T."/>
            <person name="Song X."/>
            <person name="Zhang H."/>
            <person name="Dai N."/>
            <person name="Sheng W."/>
            <person name="Hou X."/>
            <person name="Wei L."/>
        </authorList>
    </citation>
    <scope>NUCLEOTIDE SEQUENCE</scope>
    <source>
        <strain evidence="1">G02</strain>
        <tissue evidence="1">Leaf</tissue>
    </source>
</reference>
<gene>
    <name evidence="1" type="ORF">Sradi_1874100</name>
</gene>
<proteinExistence type="predicted"/>
<comment type="caution">
    <text evidence="1">The sequence shown here is derived from an EMBL/GenBank/DDBJ whole genome shotgun (WGS) entry which is preliminary data.</text>
</comment>
<evidence type="ECO:0000313" key="1">
    <source>
        <dbReference type="EMBL" id="KAL0409397.1"/>
    </source>
</evidence>
<dbReference type="EMBL" id="JACGWJ010000007">
    <property type="protein sequence ID" value="KAL0409397.1"/>
    <property type="molecule type" value="Genomic_DNA"/>
</dbReference>
<protein>
    <submittedName>
        <fullName evidence="1">Uncharacterized protein</fullName>
    </submittedName>
</protein>
<organism evidence="1">
    <name type="scientific">Sesamum radiatum</name>
    <name type="common">Black benniseed</name>
    <dbReference type="NCBI Taxonomy" id="300843"/>
    <lineage>
        <taxon>Eukaryota</taxon>
        <taxon>Viridiplantae</taxon>
        <taxon>Streptophyta</taxon>
        <taxon>Embryophyta</taxon>
        <taxon>Tracheophyta</taxon>
        <taxon>Spermatophyta</taxon>
        <taxon>Magnoliopsida</taxon>
        <taxon>eudicotyledons</taxon>
        <taxon>Gunneridae</taxon>
        <taxon>Pentapetalae</taxon>
        <taxon>asterids</taxon>
        <taxon>lamiids</taxon>
        <taxon>Lamiales</taxon>
        <taxon>Pedaliaceae</taxon>
        <taxon>Sesamum</taxon>
    </lineage>
</organism>
<name>A0AAW2TXW8_SESRA</name>
<sequence length="126" mass="14117">MEVCTLLHGQSTSPISMMNLECYVLSATFPETWRDGGFVGCDVEDSSRPKCQPTLERGLEDLIDEWGRDTGYTYRGFRHQDEPNPWGLVVGAVSVRGGISWVPVQYTTARVQRGCSIWVLRQGKCS</sequence>